<feature type="transmembrane region" description="Helical" evidence="1">
    <location>
        <begin position="93"/>
        <end position="111"/>
    </location>
</feature>
<dbReference type="InterPro" id="IPR056542">
    <property type="entry name" value="Ig-like_POM152_1st"/>
</dbReference>
<dbReference type="GeneID" id="34519897"/>
<gene>
    <name evidence="7" type="ORF">KUCA_T00002478001</name>
</gene>
<dbReference type="GO" id="GO:0017056">
    <property type="term" value="F:structural constituent of nuclear pore"/>
    <property type="evidence" value="ECO:0007669"/>
    <property type="project" value="InterPro"/>
</dbReference>
<feature type="domain" description="Nucleoporin POM152 immunoglobulin-like" evidence="2">
    <location>
        <begin position="853"/>
        <end position="936"/>
    </location>
</feature>
<protein>
    <recommendedName>
        <fullName evidence="9">Nucleoporin POM152</fullName>
    </recommendedName>
</protein>
<dbReference type="GO" id="GO:0006999">
    <property type="term" value="P:nuclear pore organization"/>
    <property type="evidence" value="ECO:0007669"/>
    <property type="project" value="TreeGrafter"/>
</dbReference>
<dbReference type="Pfam" id="PF24097">
    <property type="entry name" value="TMD_POM152"/>
    <property type="match status" value="1"/>
</dbReference>
<reference evidence="7" key="1">
    <citation type="submission" date="2013-12" db="EMBL/GenBank/DDBJ databases">
        <authorList>
            <person name="Genoscope - CEA"/>
        </authorList>
    </citation>
    <scope>NUCLEOTIDE SEQUENCE</scope>
    <source>
        <strain evidence="7">CBS 1993</strain>
    </source>
</reference>
<dbReference type="GO" id="GO:0006606">
    <property type="term" value="P:protein import into nucleus"/>
    <property type="evidence" value="ECO:0007669"/>
    <property type="project" value="TreeGrafter"/>
</dbReference>
<keyword evidence="8" id="KW-1185">Reference proteome</keyword>
<dbReference type="HOGENOM" id="CLU_002415_0_0_1"/>
<dbReference type="EMBL" id="HG793127">
    <property type="protein sequence ID" value="CDK26506.1"/>
    <property type="molecule type" value="Genomic_DNA"/>
</dbReference>
<organism evidence="7 8">
    <name type="scientific">Kuraishia capsulata CBS 1993</name>
    <dbReference type="NCBI Taxonomy" id="1382522"/>
    <lineage>
        <taxon>Eukaryota</taxon>
        <taxon>Fungi</taxon>
        <taxon>Dikarya</taxon>
        <taxon>Ascomycota</taxon>
        <taxon>Saccharomycotina</taxon>
        <taxon>Pichiomycetes</taxon>
        <taxon>Pichiales</taxon>
        <taxon>Pichiaceae</taxon>
        <taxon>Kuraishia</taxon>
    </lineage>
</organism>
<dbReference type="STRING" id="1382522.W6MJR5"/>
<dbReference type="RefSeq" id="XP_022458509.1">
    <property type="nucleotide sequence ID" value="XM_022602734.1"/>
</dbReference>
<dbReference type="InterPro" id="IPR056544">
    <property type="entry name" value="Ig_POM152"/>
</dbReference>
<feature type="domain" description="Nucleoporin POM152 Ig-like" evidence="4">
    <location>
        <begin position="739"/>
        <end position="824"/>
    </location>
</feature>
<dbReference type="OrthoDB" id="10253254at2759"/>
<evidence type="ECO:0000259" key="6">
    <source>
        <dbReference type="Pfam" id="PF24527"/>
    </source>
</evidence>
<dbReference type="GO" id="GO:0070762">
    <property type="term" value="C:nuclear pore transmembrane ring"/>
    <property type="evidence" value="ECO:0007669"/>
    <property type="project" value="TreeGrafter"/>
</dbReference>
<accession>W6MJR5</accession>
<dbReference type="InterPro" id="IPR056543">
    <property type="entry name" value="Ig-like_POM152_9th"/>
</dbReference>
<name>W6MJR5_9ASCO</name>
<dbReference type="PANTHER" id="PTHR28206:SF1">
    <property type="entry name" value="NUCLEOPORIN POM152"/>
    <property type="match status" value="1"/>
</dbReference>
<dbReference type="InterPro" id="IPR056541">
    <property type="entry name" value="Ig-like_POM152"/>
</dbReference>
<dbReference type="Pfam" id="PF24312">
    <property type="entry name" value="Ig-like_POM152"/>
    <property type="match status" value="1"/>
</dbReference>
<keyword evidence="1" id="KW-0812">Transmembrane</keyword>
<dbReference type="InterPro" id="IPR056540">
    <property type="entry name" value="TMD_POM152"/>
</dbReference>
<keyword evidence="1" id="KW-1133">Transmembrane helix</keyword>
<evidence type="ECO:0000256" key="1">
    <source>
        <dbReference type="SAM" id="Phobius"/>
    </source>
</evidence>
<dbReference type="Pfam" id="PF23664">
    <property type="entry name" value="Ig_Pom152"/>
    <property type="match status" value="2"/>
</dbReference>
<feature type="domain" description="Nucleoporin POM152 first Ig-like" evidence="5">
    <location>
        <begin position="170"/>
        <end position="288"/>
    </location>
</feature>
<dbReference type="Pfam" id="PF24519">
    <property type="entry name" value="Ig-like_Pom152_1"/>
    <property type="match status" value="1"/>
</dbReference>
<evidence type="ECO:0000259" key="2">
    <source>
        <dbReference type="Pfam" id="PF23664"/>
    </source>
</evidence>
<dbReference type="PANTHER" id="PTHR28206">
    <property type="entry name" value="NUCLEOPORIN POM152"/>
    <property type="match status" value="1"/>
</dbReference>
<dbReference type="InterPro" id="IPR037701">
    <property type="entry name" value="Pom152"/>
</dbReference>
<reference evidence="7" key="2">
    <citation type="submission" date="2014-02" db="EMBL/GenBank/DDBJ databases">
        <title>Complete DNA sequence of /Kuraishia capsulata/ illustrates novel genomic features among budding yeasts (/Saccharomycotina/).</title>
        <authorList>
            <person name="Morales L."/>
            <person name="Noel B."/>
            <person name="Porcel B."/>
            <person name="Marcet-Houben M."/>
            <person name="Hullo M-F."/>
            <person name="Sacerdot C."/>
            <person name="Tekaia F."/>
            <person name="Leh-Louis V."/>
            <person name="Despons L."/>
            <person name="Khanna V."/>
            <person name="Aury J-M."/>
            <person name="Barbe V."/>
            <person name="Couloux A."/>
            <person name="Labadie K."/>
            <person name="Pelletier E."/>
            <person name="Souciet J-L."/>
            <person name="Boekhout T."/>
            <person name="Gabaldon T."/>
            <person name="Wincker P."/>
            <person name="Dujon B."/>
        </authorList>
    </citation>
    <scope>NUCLEOTIDE SEQUENCE</scope>
    <source>
        <strain evidence="7">CBS 1993</strain>
    </source>
</reference>
<sequence>MEKAKHRKIRGPLIPSSLLDPVSQRTFCTAIFGLLQAWKIYDLILIKSGFAFEASNWWIGFAKPETSFMVKYLVLDGLFLWILPLLRIPRLNYTALATALQIAVISLITIVSTSDWISPVIAVLAGFQGAFHHDKELSFTNEPVGKGGDVWDQTSHFRGRKTIRILPDSTAKLNPFNSNWCLQNGYNSHVKVPVKFNSTSTVDHIELEYTSFDNEFKVLNFTSKQISKLLRGDYEDLQKQEGLLHEGIPDDRISFIELPISQPGYYRLGKVFDSKQKTIKTYKSDLFVPICPSARFSGIDENKDHCVGENIDNLSISVFGVPPFTLVYNEEVNGELTKLPHSVAQPEDFSSPLLKKDYYTGLSANQPKVFAREDLKDISWADTTSIVVPLVSSRLDKPGEFIYTINRVIDGFGNSVDYVPDELSTDIFYKFNVHPVPVASLLDDNLPVISGKTKYLELKLSQVPCPSCEGPYLANVSVTSPDGSTKTWTKKFDYKRPALVPVTEGGVYTLQSMNSKYCPVKIGAASLNVLEAKQPKVSIKAEPVVDKCVGTMGYHFGFEFAGSAPFDIAYKITGLDSKNSHHRLVRTLTSESAVFTYEYRPPSEGSFAVEFLSLKDKYYRDAIKFNAGEHRYETFFKQRPRAFFTKHELALCNGASASVPVSLQGKAPFGIRYEILAPDLSISSFEVHDINTPDYVIETPNFILGGDYTVSIRDANDSSDCDVDFNGQDVVLKVKSFVPTLKFSDGSKAITLTQGNTARIPLSFTSSNLLDVVYKQADLSRENEKLKTIKRFSPADGFPLEESGIYSLVEFTEGDCKGKVLDEAEIVVEYEPKPYASVKTSPSMEKSGKNSYQVTSLCEACSGSFDILLNGKPPFIVEHSVISPSGQIETKTEQVFKYHLTIQLKTGESGVYKYVIGSIADSVYSPDTLKKLSTKRVFQSESIEILNTVSPSPRAAFSKKESSLRSSTQNSQFAKSHAPVYKACLGSLKNQDVLEPIPITLSGKPPFNIKVSVDHEATGTSEILEFSKLESTFVQNYAVYENLKIGTNVLRLVEVSDANGCVQTEFGASDEVVIAVNDVPKIRNIIEDSIAEDQASAGGFPHYCVGDHVTYLLSGIPPFTVYYQFNEVRQKVELESNFFKRRAAQPGDLTILAVGDSSANCLVNFTLPESDPLVLTSRPDLRARIYDIPSVEISHGDYIEEDIHEGEVVEIVFTFTGHPPFTLTYTRTEPISKHHGGDSTKVVETEVVENIYDYEYRIWTRLEGTYEAIELQDSYCIARNHKI</sequence>
<proteinExistence type="predicted"/>
<dbReference type="Proteomes" id="UP000019384">
    <property type="component" value="Unassembled WGS sequence"/>
</dbReference>
<feature type="domain" description="Nucleoporin POM152 ninth Ig-like" evidence="6">
    <location>
        <begin position="1102"/>
        <end position="1164"/>
    </location>
</feature>
<evidence type="ECO:0000313" key="8">
    <source>
        <dbReference type="Proteomes" id="UP000019384"/>
    </source>
</evidence>
<keyword evidence="1" id="KW-0472">Membrane</keyword>
<evidence type="ECO:0000259" key="5">
    <source>
        <dbReference type="Pfam" id="PF24519"/>
    </source>
</evidence>
<dbReference type="Pfam" id="PF24527">
    <property type="entry name" value="Ig-like_Pom152_9"/>
    <property type="match status" value="1"/>
</dbReference>
<feature type="domain" description="Nucleoporin POM152 N-terminal transmembrane" evidence="3">
    <location>
        <begin position="20"/>
        <end position="115"/>
    </location>
</feature>
<feature type="domain" description="Nucleoporin POM152 immunoglobulin-like" evidence="2">
    <location>
        <begin position="532"/>
        <end position="638"/>
    </location>
</feature>
<evidence type="ECO:0000313" key="7">
    <source>
        <dbReference type="EMBL" id="CDK26506.1"/>
    </source>
</evidence>
<evidence type="ECO:0000259" key="4">
    <source>
        <dbReference type="Pfam" id="PF24312"/>
    </source>
</evidence>
<evidence type="ECO:0008006" key="9">
    <source>
        <dbReference type="Google" id="ProtNLM"/>
    </source>
</evidence>
<evidence type="ECO:0000259" key="3">
    <source>
        <dbReference type="Pfam" id="PF24097"/>
    </source>
</evidence>